<dbReference type="GO" id="GO:0003677">
    <property type="term" value="F:DNA binding"/>
    <property type="evidence" value="ECO:0007669"/>
    <property type="project" value="InterPro"/>
</dbReference>
<dbReference type="EMBL" id="VRMA01000082">
    <property type="protein sequence ID" value="TXK53787.1"/>
    <property type="molecule type" value="Genomic_DNA"/>
</dbReference>
<comment type="caution">
    <text evidence="2">The sequence shown here is derived from an EMBL/GenBank/DDBJ whole genome shotgun (WGS) entry which is preliminary data.</text>
</comment>
<organism evidence="2 4">
    <name type="scientific">Campylobacter helveticus</name>
    <dbReference type="NCBI Taxonomy" id="28898"/>
    <lineage>
        <taxon>Bacteria</taxon>
        <taxon>Pseudomonadati</taxon>
        <taxon>Campylobacterota</taxon>
        <taxon>Epsilonproteobacteria</taxon>
        <taxon>Campylobacterales</taxon>
        <taxon>Campylobacteraceae</taxon>
        <taxon>Campylobacter</taxon>
    </lineage>
</organism>
<dbReference type="PANTHER" id="PTHR33677">
    <property type="entry name" value="TRANSCRIPTIONAL REPRESSOR FRMR-RELATED"/>
    <property type="match status" value="1"/>
</dbReference>
<name>A0AAX2UJY7_9BACT</name>
<dbReference type="Pfam" id="PF02583">
    <property type="entry name" value="Trns_repr_metal"/>
    <property type="match status" value="1"/>
</dbReference>
<dbReference type="PANTHER" id="PTHR33677:SF3">
    <property type="entry name" value="COPPER-SENSING TRANSCRIPTIONAL REPRESSOR RICR"/>
    <property type="match status" value="1"/>
</dbReference>
<dbReference type="GO" id="GO:0045892">
    <property type="term" value="P:negative regulation of DNA-templated transcription"/>
    <property type="evidence" value="ECO:0007669"/>
    <property type="project" value="UniProtKB-ARBA"/>
</dbReference>
<evidence type="ECO:0000256" key="1">
    <source>
        <dbReference type="ARBA" id="ARBA00005260"/>
    </source>
</evidence>
<dbReference type="InterPro" id="IPR003735">
    <property type="entry name" value="Metal_Tscrpt_repr"/>
</dbReference>
<comment type="similarity">
    <text evidence="1">Belongs to the FrmR/RcnR family.</text>
</comment>
<dbReference type="GO" id="GO:0046872">
    <property type="term" value="F:metal ion binding"/>
    <property type="evidence" value="ECO:0007669"/>
    <property type="project" value="InterPro"/>
</dbReference>
<evidence type="ECO:0000313" key="4">
    <source>
        <dbReference type="Proteomes" id="UP000306813"/>
    </source>
</evidence>
<dbReference type="Gene3D" id="1.20.58.1000">
    <property type="entry name" value="Metal-sensitive repressor, helix protomer"/>
    <property type="match status" value="1"/>
</dbReference>
<evidence type="ECO:0000313" key="5">
    <source>
        <dbReference type="Proteomes" id="UP000321317"/>
    </source>
</evidence>
<dbReference type="AlphaFoldDB" id="A0AAX2UJY7"/>
<dbReference type="Proteomes" id="UP000306813">
    <property type="component" value="Unassembled WGS sequence"/>
</dbReference>
<accession>A0AAX2UJY7</accession>
<protein>
    <submittedName>
        <fullName evidence="2">Metal-sensing transcriptional repressor</fullName>
    </submittedName>
</protein>
<dbReference type="RefSeq" id="WP_082200473.1">
    <property type="nucleotide sequence ID" value="NZ_CAUWMG010000012.1"/>
</dbReference>
<sequence>MDKHHHSAKHIKQISNRLAKTIGHLEAIKKMVENDKDCSEILIQLAAVKSAVNNTATAILKEHLSHCLIHALEDNNHKSLEDLNKAIDMFVK</sequence>
<dbReference type="InterPro" id="IPR038390">
    <property type="entry name" value="Metal_Tscrpt_repr_sf"/>
</dbReference>
<evidence type="ECO:0000313" key="2">
    <source>
        <dbReference type="EMBL" id="TNB57983.1"/>
    </source>
</evidence>
<dbReference type="GeneID" id="52037469"/>
<keyword evidence="5" id="KW-1185">Reference proteome</keyword>
<gene>
    <name evidence="2" type="ORF">FDW42_03830</name>
    <name evidence="3" type="ORF">FVD16_10060</name>
</gene>
<evidence type="ECO:0000313" key="3">
    <source>
        <dbReference type="EMBL" id="TXK53787.1"/>
    </source>
</evidence>
<dbReference type="EMBL" id="VDBS01000029">
    <property type="protein sequence ID" value="TNB57983.1"/>
    <property type="molecule type" value="Genomic_DNA"/>
</dbReference>
<reference evidence="2 4" key="1">
    <citation type="submission" date="2019-05" db="EMBL/GenBank/DDBJ databases">
        <title>Draft genomes of eight strains of Campylobacter helveticus isolated from cats and a dog in New Zealand.</title>
        <authorList>
            <person name="Bojanic K."/>
            <person name="Midwinter A.C."/>
            <person name="Biggs P.J."/>
            <person name="Acke E."/>
            <person name="Cornelius A.J."/>
            <person name="Marshall J.C."/>
        </authorList>
    </citation>
    <scope>NUCLEOTIDE SEQUENCE [LARGE SCALE GENOMIC DNA]</scope>
    <source>
        <strain evidence="2 4">ACP123b</strain>
    </source>
</reference>
<proteinExistence type="inferred from homology"/>
<reference evidence="3 5" key="2">
    <citation type="submission" date="2019-08" db="EMBL/GenBank/DDBJ databases">
        <title>Rapid identification of Enteric Bacteria from Whole Genome Sequences (WGS) using Average Nucleotide Identity (ANI).</title>
        <authorList>
            <person name="Lane C."/>
        </authorList>
    </citation>
    <scope>NUCLEOTIDE SEQUENCE [LARGE SCALE GENOMIC DNA]</scope>
    <source>
        <strain evidence="3 5">D4984</strain>
    </source>
</reference>
<dbReference type="KEGG" id="chv:CHELV3228_1561"/>
<dbReference type="Proteomes" id="UP000321317">
    <property type="component" value="Unassembled WGS sequence"/>
</dbReference>
<dbReference type="CDD" id="cd10158">
    <property type="entry name" value="CsoR-like_DUF156_1"/>
    <property type="match status" value="1"/>
</dbReference>